<comment type="caution">
    <text evidence="2">The sequence shown here is derived from an EMBL/GenBank/DDBJ whole genome shotgun (WGS) entry which is preliminary data.</text>
</comment>
<accession>A0A3D8GKH5</accession>
<evidence type="ECO:0000313" key="3">
    <source>
        <dbReference type="Proteomes" id="UP000257144"/>
    </source>
</evidence>
<feature type="transmembrane region" description="Helical" evidence="1">
    <location>
        <begin position="36"/>
        <end position="52"/>
    </location>
</feature>
<proteinExistence type="predicted"/>
<keyword evidence="1" id="KW-0472">Membrane</keyword>
<dbReference type="EMBL" id="QNQT01000019">
    <property type="protein sequence ID" value="RDU34759.1"/>
    <property type="molecule type" value="Genomic_DNA"/>
</dbReference>
<keyword evidence="1" id="KW-0812">Transmembrane</keyword>
<evidence type="ECO:0000313" key="2">
    <source>
        <dbReference type="EMBL" id="RDU34759.1"/>
    </source>
</evidence>
<name>A0A3D8GKH5_9BACI</name>
<keyword evidence="1" id="KW-1133">Transmembrane helix</keyword>
<reference evidence="2 3" key="1">
    <citation type="submission" date="2018-07" db="EMBL/GenBank/DDBJ databases">
        <title>Bacillus sp. YLB-04 draft genome sequence.</title>
        <authorList>
            <person name="Yu L."/>
            <person name="Tang X."/>
        </authorList>
    </citation>
    <scope>NUCLEOTIDE SEQUENCE [LARGE SCALE GENOMIC DNA]</scope>
    <source>
        <strain evidence="2 3">YLB-04</strain>
    </source>
</reference>
<dbReference type="AlphaFoldDB" id="A0A3D8GKH5"/>
<dbReference type="RefSeq" id="WP_115454141.1">
    <property type="nucleotide sequence ID" value="NZ_QNQT01000019.1"/>
</dbReference>
<sequence>MRTSTILKWITGGLEALLGIPVLGGIIILSTAWTPLFLMAILHIVTIVFAVREDETKAGNIIGLITSVIGWIPFVGMVMHMISAVVILLDAYRASTKTYHQHF</sequence>
<feature type="transmembrane region" description="Helical" evidence="1">
    <location>
        <begin position="6"/>
        <end position="29"/>
    </location>
</feature>
<dbReference type="OrthoDB" id="1925744at2"/>
<gene>
    <name evidence="2" type="ORF">DRW41_21940</name>
</gene>
<keyword evidence="3" id="KW-1185">Reference proteome</keyword>
<dbReference type="Proteomes" id="UP000257144">
    <property type="component" value="Unassembled WGS sequence"/>
</dbReference>
<feature type="transmembrane region" description="Helical" evidence="1">
    <location>
        <begin position="64"/>
        <end position="89"/>
    </location>
</feature>
<protein>
    <submittedName>
        <fullName evidence="2">Uncharacterized protein</fullName>
    </submittedName>
</protein>
<evidence type="ECO:0000256" key="1">
    <source>
        <dbReference type="SAM" id="Phobius"/>
    </source>
</evidence>
<organism evidence="2 3">
    <name type="scientific">Neobacillus piezotolerans</name>
    <dbReference type="NCBI Taxonomy" id="2259171"/>
    <lineage>
        <taxon>Bacteria</taxon>
        <taxon>Bacillati</taxon>
        <taxon>Bacillota</taxon>
        <taxon>Bacilli</taxon>
        <taxon>Bacillales</taxon>
        <taxon>Bacillaceae</taxon>
        <taxon>Neobacillus</taxon>
    </lineage>
</organism>